<feature type="signal peptide" evidence="1">
    <location>
        <begin position="1"/>
        <end position="27"/>
    </location>
</feature>
<sequence length="464" mass="52273">MIKNVSCIISLFLLFSILSCSSTQKIAALKPEPDDASPLLYDNVSSFLNLPIKLKLQDVANQTNKILTGLIYEDNTIEDDDYEVKIWKLAPITLENENGKIKTILPLKAFVKYRIGTNTLGISLYNTKEFSFNGNVTLLSDVDLTNWKLKTNTELKSLDWNESPTVSVLGKAIPITYLINPAVRLFRSKIEKSIDEAIEKSVDFKPNVLDALEKVCSPFEMSEAYQSWLRVVPLELYTTEAKLQKEVISFEMGLKCNMETLIGPKPISKFDRDKIILKPVLKMPQRVSANIVAVSNYEDASKIMTKNFSGQVFGTGNKKITVQNVSIWHKSGKMIIALDVLGSLNGKIYLAGFPQYNEKSKEIYFDQLDYAIDTKNKLLRTANWLAQGYILGKIRETCRYSIKPNLEEGKQNILKYLKNHSPMPGVFVNGTVDDIQFQKIQLTNKAIIAFIKVNGDVTITIDGI</sequence>
<name>A0A7J5AF61_9FLAO</name>
<dbReference type="RefSeq" id="WP_151107367.1">
    <property type="nucleotide sequence ID" value="NZ_WAEM01000003.1"/>
</dbReference>
<dbReference type="Pfam" id="PF14356">
    <property type="entry name" value="DUF4403"/>
    <property type="match status" value="1"/>
</dbReference>
<evidence type="ECO:0000313" key="3">
    <source>
        <dbReference type="Proteomes" id="UP000490922"/>
    </source>
</evidence>
<evidence type="ECO:0000313" key="2">
    <source>
        <dbReference type="EMBL" id="KAB1156214.1"/>
    </source>
</evidence>
<dbReference type="AlphaFoldDB" id="A0A7J5AF61"/>
<dbReference type="OrthoDB" id="617059at2"/>
<accession>A0A7J5AF61</accession>
<organism evidence="2 3">
    <name type="scientific">Flavobacterium luteum</name>
    <dbReference type="NCBI Taxonomy" id="2026654"/>
    <lineage>
        <taxon>Bacteria</taxon>
        <taxon>Pseudomonadati</taxon>
        <taxon>Bacteroidota</taxon>
        <taxon>Flavobacteriia</taxon>
        <taxon>Flavobacteriales</taxon>
        <taxon>Flavobacteriaceae</taxon>
        <taxon>Flavobacterium</taxon>
    </lineage>
</organism>
<reference evidence="2 3" key="1">
    <citation type="submission" date="2019-09" db="EMBL/GenBank/DDBJ databases">
        <title>Flavobacterium sp. nov., isolated from glacier ice.</title>
        <authorList>
            <person name="Liu Q."/>
        </authorList>
    </citation>
    <scope>NUCLEOTIDE SEQUENCE [LARGE SCALE GENOMIC DNA]</scope>
    <source>
        <strain evidence="2 3">NBRC 112527</strain>
    </source>
</reference>
<dbReference type="PROSITE" id="PS51257">
    <property type="entry name" value="PROKAR_LIPOPROTEIN"/>
    <property type="match status" value="1"/>
</dbReference>
<protein>
    <submittedName>
        <fullName evidence="2">DUF4403 family protein</fullName>
    </submittedName>
</protein>
<dbReference type="InterPro" id="IPR025515">
    <property type="entry name" value="DUF4403"/>
</dbReference>
<feature type="chain" id="PRO_5029622710" evidence="1">
    <location>
        <begin position="28"/>
        <end position="464"/>
    </location>
</feature>
<keyword evidence="1" id="KW-0732">Signal</keyword>
<dbReference type="Proteomes" id="UP000490922">
    <property type="component" value="Unassembled WGS sequence"/>
</dbReference>
<gene>
    <name evidence="2" type="ORF">F6464_08435</name>
</gene>
<evidence type="ECO:0000256" key="1">
    <source>
        <dbReference type="SAM" id="SignalP"/>
    </source>
</evidence>
<dbReference type="EMBL" id="WAEM01000003">
    <property type="protein sequence ID" value="KAB1156214.1"/>
    <property type="molecule type" value="Genomic_DNA"/>
</dbReference>
<comment type="caution">
    <text evidence="2">The sequence shown here is derived from an EMBL/GenBank/DDBJ whole genome shotgun (WGS) entry which is preliminary data.</text>
</comment>
<proteinExistence type="predicted"/>
<keyword evidence="3" id="KW-1185">Reference proteome</keyword>